<dbReference type="SMART" id="SM00331">
    <property type="entry name" value="PP2C_SIG"/>
    <property type="match status" value="1"/>
</dbReference>
<evidence type="ECO:0000313" key="5">
    <source>
        <dbReference type="EMBL" id="VGO21184.1"/>
    </source>
</evidence>
<keyword evidence="1" id="KW-0378">Hydrolase</keyword>
<dbReference type="InterPro" id="IPR036457">
    <property type="entry name" value="PPM-type-like_dom_sf"/>
</dbReference>
<dbReference type="EMBL" id="CAAHFH010000002">
    <property type="protein sequence ID" value="VGO21184.1"/>
    <property type="molecule type" value="Genomic_DNA"/>
</dbReference>
<dbReference type="PANTHER" id="PTHR43156:SF2">
    <property type="entry name" value="STAGE II SPORULATION PROTEIN E"/>
    <property type="match status" value="1"/>
</dbReference>
<dbReference type="InterPro" id="IPR035965">
    <property type="entry name" value="PAS-like_dom_sf"/>
</dbReference>
<sequence length="407" mass="45352">MIPGNSELLRQLMDNMTDNIFFKDLKSRFIMINKACARWNGFDNPQDAVGKSDCDLFTEEFVQAAHDDEVHIYETGEPLECKEEHAEWEDGHMKWVSTTKIPLRDADGRVAGCIGIGRDITDLKKKEAELEAATDELRRTNDRLRQANEQISEDLQMAARLQQTFLPQNYPVFLSPENKPLIDFHYYYEADSEIGGDYCAVHKLDDHRAGLLICDAMGHGVRAALITGIIRALADNLARDPRSAGDFLTSLNHQLHPMLQSKDAFLFVTACCLIIDVRTSELTGALAGHPAPFLLQPRQEKAALLPVEEAAIGPALAITDDFQYETFSIQLNPGDQILMYTDGICEAADESGEEFGTILLQQILLENSSLPLKELFPRMIKAAQNHTHHKKLGDDVCLLGFSLGGPA</sequence>
<reference evidence="5 6" key="1">
    <citation type="submission" date="2019-04" db="EMBL/GenBank/DDBJ databases">
        <authorList>
            <person name="Van Vliet M D."/>
        </authorList>
    </citation>
    <scope>NUCLEOTIDE SEQUENCE [LARGE SCALE GENOMIC DNA]</scope>
    <source>
        <strain evidence="5 6">F21</strain>
    </source>
</reference>
<feature type="domain" description="PAS" evidence="3">
    <location>
        <begin position="5"/>
        <end position="42"/>
    </location>
</feature>
<keyword evidence="6" id="KW-1185">Reference proteome</keyword>
<proteinExistence type="predicted"/>
<dbReference type="SUPFAM" id="SSF55785">
    <property type="entry name" value="PYP-like sensor domain (PAS domain)"/>
    <property type="match status" value="1"/>
</dbReference>
<dbReference type="InterPro" id="IPR052016">
    <property type="entry name" value="Bact_Sigma-Reg"/>
</dbReference>
<dbReference type="Pfam" id="PF08448">
    <property type="entry name" value="PAS_4"/>
    <property type="match status" value="1"/>
</dbReference>
<dbReference type="NCBIfam" id="TIGR00229">
    <property type="entry name" value="sensory_box"/>
    <property type="match status" value="1"/>
</dbReference>
<dbReference type="Proteomes" id="UP000346198">
    <property type="component" value="Unassembled WGS sequence"/>
</dbReference>
<dbReference type="CDD" id="cd00130">
    <property type="entry name" value="PAS"/>
    <property type="match status" value="1"/>
</dbReference>
<dbReference type="Gene3D" id="3.60.40.10">
    <property type="entry name" value="PPM-type phosphatase domain"/>
    <property type="match status" value="1"/>
</dbReference>
<dbReference type="AlphaFoldDB" id="A0A6C2UPE0"/>
<gene>
    <name evidence="5" type="primary">rsbP_3</name>
    <name evidence="5" type="ORF">SCARR_03255</name>
</gene>
<evidence type="ECO:0000259" key="4">
    <source>
        <dbReference type="PROSITE" id="PS50113"/>
    </source>
</evidence>
<name>A0A6C2UPE0_9BACT</name>
<dbReference type="InterPro" id="IPR001932">
    <property type="entry name" value="PPM-type_phosphatase-like_dom"/>
</dbReference>
<protein>
    <submittedName>
        <fullName evidence="5">Phosphoserine phosphatase RsbP</fullName>
    </submittedName>
</protein>
<dbReference type="RefSeq" id="WP_136062669.1">
    <property type="nucleotide sequence ID" value="NZ_CAAHFH010000002.1"/>
</dbReference>
<feature type="coiled-coil region" evidence="2">
    <location>
        <begin position="120"/>
        <end position="164"/>
    </location>
</feature>
<dbReference type="PANTHER" id="PTHR43156">
    <property type="entry name" value="STAGE II SPORULATION PROTEIN E-RELATED"/>
    <property type="match status" value="1"/>
</dbReference>
<dbReference type="InterPro" id="IPR000700">
    <property type="entry name" value="PAS-assoc_C"/>
</dbReference>
<evidence type="ECO:0000259" key="3">
    <source>
        <dbReference type="PROSITE" id="PS50112"/>
    </source>
</evidence>
<evidence type="ECO:0000256" key="2">
    <source>
        <dbReference type="SAM" id="Coils"/>
    </source>
</evidence>
<dbReference type="Gene3D" id="3.30.450.20">
    <property type="entry name" value="PAS domain"/>
    <property type="match status" value="1"/>
</dbReference>
<dbReference type="SUPFAM" id="SSF81606">
    <property type="entry name" value="PP2C-like"/>
    <property type="match status" value="1"/>
</dbReference>
<dbReference type="InterPro" id="IPR000014">
    <property type="entry name" value="PAS"/>
</dbReference>
<feature type="domain" description="PAC" evidence="4">
    <location>
        <begin position="77"/>
        <end position="132"/>
    </location>
</feature>
<dbReference type="PROSITE" id="PS50113">
    <property type="entry name" value="PAC"/>
    <property type="match status" value="1"/>
</dbReference>
<dbReference type="GO" id="GO:0016791">
    <property type="term" value="F:phosphatase activity"/>
    <property type="evidence" value="ECO:0007669"/>
    <property type="project" value="TreeGrafter"/>
</dbReference>
<evidence type="ECO:0000313" key="6">
    <source>
        <dbReference type="Proteomes" id="UP000346198"/>
    </source>
</evidence>
<organism evidence="5 6">
    <name type="scientific">Pontiella sulfatireligans</name>
    <dbReference type="NCBI Taxonomy" id="2750658"/>
    <lineage>
        <taxon>Bacteria</taxon>
        <taxon>Pseudomonadati</taxon>
        <taxon>Kiritimatiellota</taxon>
        <taxon>Kiritimatiellia</taxon>
        <taxon>Kiritimatiellales</taxon>
        <taxon>Pontiellaceae</taxon>
        <taxon>Pontiella</taxon>
    </lineage>
</organism>
<evidence type="ECO:0000256" key="1">
    <source>
        <dbReference type="ARBA" id="ARBA00022801"/>
    </source>
</evidence>
<dbReference type="Pfam" id="PF07228">
    <property type="entry name" value="SpoIIE"/>
    <property type="match status" value="1"/>
</dbReference>
<keyword evidence="2" id="KW-0175">Coiled coil</keyword>
<dbReference type="PROSITE" id="PS50112">
    <property type="entry name" value="PAS"/>
    <property type="match status" value="1"/>
</dbReference>
<accession>A0A6C2UPE0</accession>
<dbReference type="InterPro" id="IPR013656">
    <property type="entry name" value="PAS_4"/>
</dbReference>